<protein>
    <recommendedName>
        <fullName evidence="2">DUF3592 domain-containing protein</fullName>
    </recommendedName>
</protein>
<dbReference type="Proteomes" id="UP000027345">
    <property type="component" value="Unassembled WGS sequence"/>
</dbReference>
<feature type="domain" description="DUF3592" evidence="2">
    <location>
        <begin position="160"/>
        <end position="221"/>
    </location>
</feature>
<keyword evidence="1" id="KW-0812">Transmembrane</keyword>
<dbReference type="AlphaFoldDB" id="A0A066U6R8"/>
<evidence type="ECO:0000313" key="3">
    <source>
        <dbReference type="EMBL" id="KDN19804.1"/>
    </source>
</evidence>
<evidence type="ECO:0000256" key="1">
    <source>
        <dbReference type="SAM" id="Phobius"/>
    </source>
</evidence>
<organism evidence="3 4">
    <name type="scientific">Amycolatopsis rifamycinica</name>
    <dbReference type="NCBI Taxonomy" id="287986"/>
    <lineage>
        <taxon>Bacteria</taxon>
        <taxon>Bacillati</taxon>
        <taxon>Actinomycetota</taxon>
        <taxon>Actinomycetes</taxon>
        <taxon>Pseudonocardiales</taxon>
        <taxon>Pseudonocardiaceae</taxon>
        <taxon>Amycolatopsis</taxon>
    </lineage>
</organism>
<feature type="transmembrane region" description="Helical" evidence="1">
    <location>
        <begin position="20"/>
        <end position="43"/>
    </location>
</feature>
<keyword evidence="1" id="KW-1133">Transmembrane helix</keyword>
<proteinExistence type="predicted"/>
<dbReference type="InterPro" id="IPR021994">
    <property type="entry name" value="DUF3592"/>
</dbReference>
<feature type="transmembrane region" description="Helical" evidence="1">
    <location>
        <begin position="124"/>
        <end position="145"/>
    </location>
</feature>
<keyword evidence="4" id="KW-1185">Reference proteome</keyword>
<keyword evidence="1" id="KW-0472">Membrane</keyword>
<gene>
    <name evidence="3" type="ORF">DV20_22140</name>
</gene>
<dbReference type="RefSeq" id="WP_043783158.1">
    <property type="nucleotide sequence ID" value="NZ_JMQI01000047.1"/>
</dbReference>
<feature type="transmembrane region" description="Helical" evidence="1">
    <location>
        <begin position="55"/>
        <end position="74"/>
    </location>
</feature>
<reference evidence="3 4" key="1">
    <citation type="submission" date="2014-05" db="EMBL/GenBank/DDBJ databases">
        <title>Draft genome sequence of Amycolatopsis rifamycinica DSM 46095.</title>
        <authorList>
            <person name="Lal R."/>
            <person name="Saxena A."/>
            <person name="Kumari R."/>
            <person name="Mukherjee U."/>
            <person name="Singh P."/>
            <person name="Sangwan N."/>
            <person name="Mahato N.K."/>
        </authorList>
    </citation>
    <scope>NUCLEOTIDE SEQUENCE [LARGE SCALE GENOMIC DNA]</scope>
    <source>
        <strain evidence="3 4">DSM 46095</strain>
    </source>
</reference>
<sequence length="358" mass="38421">MDLGWDAQAAARRLSRRRTAWAVTAALCVAVFVLFVIGTAVTLADPAYVFADGELAAELGTLAGSAALGALAVARSRAADRRSESVLARLSLETWLPPPERLDGGVGVDFDVETARLRTLGRRALALALLWCGVLAGGIAGLEAIENAAEGLLATGVRTGGEVVEVVNPPSGRGSPSMWVTYEAGGTVFTEEIVRDSSRAYVPGDRVTVVYDRADPEHVRTVEEPNDNQYLVGFCVVPMLLALVAVPVSLVAASRWRQRHRAVRHTGWRAAAVTVVPDYPVRKGRHTPDIHVRYRDGSVIALRAATSTHGATVLKNRPDRPAWVGGWGRDMVVLFPDAPLRKRPYAVPAYARSPRKAG</sequence>
<dbReference type="STRING" id="287986.DV20_22140"/>
<feature type="transmembrane region" description="Helical" evidence="1">
    <location>
        <begin position="230"/>
        <end position="253"/>
    </location>
</feature>
<name>A0A066U6R8_9PSEU</name>
<dbReference type="EMBL" id="JMQI01000047">
    <property type="protein sequence ID" value="KDN19804.1"/>
    <property type="molecule type" value="Genomic_DNA"/>
</dbReference>
<evidence type="ECO:0000259" key="2">
    <source>
        <dbReference type="Pfam" id="PF12158"/>
    </source>
</evidence>
<comment type="caution">
    <text evidence="3">The sequence shown here is derived from an EMBL/GenBank/DDBJ whole genome shotgun (WGS) entry which is preliminary data.</text>
</comment>
<accession>A0A066U6R8</accession>
<evidence type="ECO:0000313" key="4">
    <source>
        <dbReference type="Proteomes" id="UP000027345"/>
    </source>
</evidence>
<dbReference type="Pfam" id="PF12158">
    <property type="entry name" value="DUF3592"/>
    <property type="match status" value="1"/>
</dbReference>